<dbReference type="SUPFAM" id="SSF49265">
    <property type="entry name" value="Fibronectin type III"/>
    <property type="match status" value="1"/>
</dbReference>
<name>A0A1I2P323_9BACT</name>
<protein>
    <submittedName>
        <fullName evidence="1">Gliding motility-associated C-terminal domain-containing protein</fullName>
    </submittedName>
</protein>
<gene>
    <name evidence="1" type="ORF">SAMN05421739_101920</name>
</gene>
<accession>A0A1I2P323</accession>
<dbReference type="AlphaFoldDB" id="A0A1I2P323"/>
<dbReference type="InterPro" id="IPR036116">
    <property type="entry name" value="FN3_sf"/>
</dbReference>
<proteinExistence type="predicted"/>
<reference evidence="2" key="1">
    <citation type="submission" date="2016-10" db="EMBL/GenBank/DDBJ databases">
        <authorList>
            <person name="Varghese N."/>
            <person name="Submissions S."/>
        </authorList>
    </citation>
    <scope>NUCLEOTIDE SEQUENCE [LARGE SCALE GENOMIC DNA]</scope>
    <source>
        <strain evidence="2">LP51</strain>
    </source>
</reference>
<evidence type="ECO:0000313" key="1">
    <source>
        <dbReference type="EMBL" id="SFG10468.1"/>
    </source>
</evidence>
<dbReference type="Pfam" id="PF13585">
    <property type="entry name" value="CHU_C"/>
    <property type="match status" value="1"/>
</dbReference>
<dbReference type="STRING" id="1436961.SAMN05421739_101920"/>
<dbReference type="EMBL" id="FOOT01000001">
    <property type="protein sequence ID" value="SFG10468.1"/>
    <property type="molecule type" value="Genomic_DNA"/>
</dbReference>
<organism evidence="1 2">
    <name type="scientific">Pontibacter chinhatensis</name>
    <dbReference type="NCBI Taxonomy" id="1436961"/>
    <lineage>
        <taxon>Bacteria</taxon>
        <taxon>Pseudomonadati</taxon>
        <taxon>Bacteroidota</taxon>
        <taxon>Cytophagia</taxon>
        <taxon>Cytophagales</taxon>
        <taxon>Hymenobacteraceae</taxon>
        <taxon>Pontibacter</taxon>
    </lineage>
</organism>
<sequence>MLNHLRHKYLLHGSLLWVLILLLLGASPEAQATHIRAGDITAKRDTTPNPNPRRFFFTMIIYTNHLSQAEDPEVTIYPGVGTTSIIVPRKSVTPINSETDREVFEWEYTYPSDGTYTTYWVGENRDNNILNMAAPSDQRSFFISTTIDINALRGFNSTPVLTVEPIDDAAMFRKFVHNPGAYDADGDSLSFKLVAPRYRDPSGAITVVPGYRHPDQVANCRTSDDSGPAFFRLDPITGQLTWDAPCLAGRYNIAFVVEEWRRGPNGGAVKIGEVVRDMRINVEENENRPPVLEPKDTCVVAGTTLRGIVRATDPDGDLINLTVAGSGIVPPATFEQRTNNPGSATGLFIWNTECADVRRSPYQVIFRAEDVRPQGDKRLADLQPWNITVIGPAPENLDATSADRNVTLTWNSYTCQNADKIRIYRREGPSNFVPDYCQTGVPASTGYVLIGEVDAGETTFFDDDPNLKAGVEYCYIIYATFPAPGRGESLASLEVCVVIDQDIPYLTNVTVDETSTTNGRITVKWTQPIDVEKLTPPLEYRLYRKVGMEAGNGFTEVKRTRNMADTTFVDRNLNTVENAYRYRLEFYRSPAPGGQPTLLRDSAEASSVYLNLTPAEGEAKEVALNWTYNVPWKNEVLQHYIYRQATGGEFVLIDSVSATATSGSYTDRGTFNGEELVRGQEYCYYVVTAGTYQVKGIPEPLLNYSQRVCVTLPKLICPPELSIQQLDCNAFNQNPTEPPYQNVLNWVPNITGDCTDEIAYYTVYFKPTLDAEYTPLDTTTETTYTHSGLETFAGCYVVTATDVNGRESAFSNEVCNDNCISFILPNIITPNGDNLNDVFRPKVRAFIRSMRFRVYNRWGVQVYDGGTITQGEGRYINWPGVDNDGNRLTDGTYYYEAEVEFYTLDPAKARATYKGWVEIVR</sequence>
<dbReference type="InterPro" id="IPR013783">
    <property type="entry name" value="Ig-like_fold"/>
</dbReference>
<keyword evidence="2" id="KW-1185">Reference proteome</keyword>
<dbReference type="Gene3D" id="2.60.40.10">
    <property type="entry name" value="Immunoglobulins"/>
    <property type="match status" value="4"/>
</dbReference>
<dbReference type="Proteomes" id="UP000198724">
    <property type="component" value="Unassembled WGS sequence"/>
</dbReference>
<evidence type="ECO:0000313" key="2">
    <source>
        <dbReference type="Proteomes" id="UP000198724"/>
    </source>
</evidence>
<dbReference type="RefSeq" id="WP_245756095.1">
    <property type="nucleotide sequence ID" value="NZ_FOOT01000001.1"/>
</dbReference>